<dbReference type="Proteomes" id="UP001152888">
    <property type="component" value="Unassembled WGS sequence"/>
</dbReference>
<keyword evidence="9" id="KW-1185">Reference proteome</keyword>
<feature type="disulfide bond" evidence="6">
    <location>
        <begin position="145"/>
        <end position="185"/>
    </location>
</feature>
<gene>
    <name evidence="8" type="ORF">ACAOBT_LOCUS19282</name>
</gene>
<keyword evidence="5 7" id="KW-0472">Membrane</keyword>
<evidence type="ECO:0000256" key="6">
    <source>
        <dbReference type="PIRSR" id="PIRSR002419-1"/>
    </source>
</evidence>
<dbReference type="Gene3D" id="1.10.1450.10">
    <property type="entry name" value="Tetraspanin"/>
    <property type="match status" value="1"/>
</dbReference>
<dbReference type="EMBL" id="CAKOFQ010007072">
    <property type="protein sequence ID" value="CAH1989782.1"/>
    <property type="molecule type" value="Genomic_DNA"/>
</dbReference>
<dbReference type="PANTHER" id="PTHR19282:SF521">
    <property type="entry name" value="IP01817P-RELATED"/>
    <property type="match status" value="1"/>
</dbReference>
<evidence type="ECO:0000256" key="5">
    <source>
        <dbReference type="ARBA" id="ARBA00023136"/>
    </source>
</evidence>
<accession>A0A9P0LEP1</accession>
<dbReference type="AlphaFoldDB" id="A0A9P0LEP1"/>
<dbReference type="PIRSF" id="PIRSF002419">
    <property type="entry name" value="Tetraspanin"/>
    <property type="match status" value="1"/>
</dbReference>
<dbReference type="InterPro" id="IPR000301">
    <property type="entry name" value="Tetraspanin_animals"/>
</dbReference>
<dbReference type="InterPro" id="IPR018499">
    <property type="entry name" value="Tetraspanin/Peripherin"/>
</dbReference>
<feature type="transmembrane region" description="Helical" evidence="7">
    <location>
        <begin position="200"/>
        <end position="221"/>
    </location>
</feature>
<evidence type="ECO:0000256" key="7">
    <source>
        <dbReference type="RuleBase" id="RU361218"/>
    </source>
</evidence>
<dbReference type="SUPFAM" id="SSF48652">
    <property type="entry name" value="Tetraspanin"/>
    <property type="match status" value="1"/>
</dbReference>
<feature type="transmembrane region" description="Helical" evidence="7">
    <location>
        <begin position="12"/>
        <end position="34"/>
    </location>
</feature>
<dbReference type="PANTHER" id="PTHR19282">
    <property type="entry name" value="TETRASPANIN"/>
    <property type="match status" value="1"/>
</dbReference>
<dbReference type="InterPro" id="IPR008952">
    <property type="entry name" value="Tetraspanin_EC2_sf"/>
</dbReference>
<comment type="subcellular location">
    <subcellularLocation>
        <location evidence="1 7">Membrane</location>
        <topology evidence="1 7">Multi-pass membrane protein</topology>
    </subcellularLocation>
</comment>
<dbReference type="CDD" id="cd03127">
    <property type="entry name" value="tetraspanin_LEL"/>
    <property type="match status" value="1"/>
</dbReference>
<evidence type="ECO:0000256" key="4">
    <source>
        <dbReference type="ARBA" id="ARBA00022989"/>
    </source>
</evidence>
<name>A0A9P0LEP1_ACAOB</name>
<proteinExistence type="inferred from homology"/>
<evidence type="ECO:0000313" key="8">
    <source>
        <dbReference type="EMBL" id="CAH1989782.1"/>
    </source>
</evidence>
<evidence type="ECO:0000256" key="3">
    <source>
        <dbReference type="ARBA" id="ARBA00022692"/>
    </source>
</evidence>
<comment type="caution">
    <text evidence="8">The sequence shown here is derived from an EMBL/GenBank/DDBJ whole genome shotgun (WGS) entry which is preliminary data.</text>
</comment>
<feature type="transmembrane region" description="Helical" evidence="7">
    <location>
        <begin position="46"/>
        <end position="72"/>
    </location>
</feature>
<dbReference type="OrthoDB" id="71600at2759"/>
<feature type="transmembrane region" description="Helical" evidence="7">
    <location>
        <begin position="79"/>
        <end position="104"/>
    </location>
</feature>
<keyword evidence="3 7" id="KW-0812">Transmembrane</keyword>
<evidence type="ECO:0000313" key="9">
    <source>
        <dbReference type="Proteomes" id="UP001152888"/>
    </source>
</evidence>
<protein>
    <recommendedName>
        <fullName evidence="7">Tetraspanin</fullName>
    </recommendedName>
</protein>
<keyword evidence="4 7" id="KW-1133">Transmembrane helix</keyword>
<dbReference type="GO" id="GO:0005886">
    <property type="term" value="C:plasma membrane"/>
    <property type="evidence" value="ECO:0007669"/>
    <property type="project" value="TreeGrafter"/>
</dbReference>
<organism evidence="8 9">
    <name type="scientific">Acanthoscelides obtectus</name>
    <name type="common">Bean weevil</name>
    <name type="synonym">Bruchus obtectus</name>
    <dbReference type="NCBI Taxonomy" id="200917"/>
    <lineage>
        <taxon>Eukaryota</taxon>
        <taxon>Metazoa</taxon>
        <taxon>Ecdysozoa</taxon>
        <taxon>Arthropoda</taxon>
        <taxon>Hexapoda</taxon>
        <taxon>Insecta</taxon>
        <taxon>Pterygota</taxon>
        <taxon>Neoptera</taxon>
        <taxon>Endopterygota</taxon>
        <taxon>Coleoptera</taxon>
        <taxon>Polyphaga</taxon>
        <taxon>Cucujiformia</taxon>
        <taxon>Chrysomeloidea</taxon>
        <taxon>Chrysomelidae</taxon>
        <taxon>Bruchinae</taxon>
        <taxon>Bruchini</taxon>
        <taxon>Acanthoscelides</taxon>
    </lineage>
</organism>
<feature type="disulfide bond" evidence="6">
    <location>
        <begin position="146"/>
        <end position="168"/>
    </location>
</feature>
<dbReference type="Pfam" id="PF00335">
    <property type="entry name" value="Tetraspanin"/>
    <property type="match status" value="1"/>
</dbReference>
<evidence type="ECO:0000256" key="2">
    <source>
        <dbReference type="ARBA" id="ARBA00006840"/>
    </source>
</evidence>
<dbReference type="PRINTS" id="PR00259">
    <property type="entry name" value="TMFOUR"/>
</dbReference>
<evidence type="ECO:0000256" key="1">
    <source>
        <dbReference type="ARBA" id="ARBA00004141"/>
    </source>
</evidence>
<sequence length="226" mass="24513">MGCFKECTAGFAKYILFLFNLLILVAAIILIVFGVKNKANNGGVEIMSVGTFAIAIAVVIALVAFFGCCGAVKESPCMLTTYAAILITLFIIQVVLGVIAFVAVKNGQGELQRKVEDHLSDLYKDRRNNNEHQKVIDDIQTTMKCCGVKGPSDSWVIDNGDELMKSCCKEGESSCTFNTAYKVGCAKQLEDFVSSNIKTIGVVAIVFSAIELVAALFACYVKKTRY</sequence>
<keyword evidence="6" id="KW-1015">Disulfide bond</keyword>
<reference evidence="8" key="1">
    <citation type="submission" date="2022-03" db="EMBL/GenBank/DDBJ databases">
        <authorList>
            <person name="Sayadi A."/>
        </authorList>
    </citation>
    <scope>NUCLEOTIDE SEQUENCE</scope>
</reference>
<comment type="similarity">
    <text evidence="2 7">Belongs to the tetraspanin (TM4SF) family.</text>
</comment>